<dbReference type="KEGG" id="jde:Jden_2174"/>
<dbReference type="Proteomes" id="UP000000628">
    <property type="component" value="Chromosome"/>
</dbReference>
<sequence length="175" mass="18872">MPRSLADGKKKFTILPDAPADINAITVTEANAGKDYSCAVLSSDFDLGFAASDMIDEKALCVEGNAQALGNSNFQGGFTAFREFLADTGLPDPAALAEELWDLVKEKGNTLHIMIRHSAKKSGDVWVVGDEYVYVEWVNDLPQGTTLEGYIKHRVEGAPQNFSSGYQTVVADPSP</sequence>
<dbReference type="Pfam" id="PF25595">
    <property type="entry name" value="Phage_TTP_16"/>
    <property type="match status" value="1"/>
</dbReference>
<dbReference type="AlphaFoldDB" id="C7R1H6"/>
<proteinExistence type="predicted"/>
<organism evidence="1 2">
    <name type="scientific">Jonesia denitrificans (strain ATCC 14870 / DSM 20603 / BCRC 15368 / CIP 55.134 / JCM 11481 / NBRC 15587 / NCTC 10816 / Prevot 55134)</name>
    <name type="common">Listeria denitrificans</name>
    <dbReference type="NCBI Taxonomy" id="471856"/>
    <lineage>
        <taxon>Bacteria</taxon>
        <taxon>Bacillati</taxon>
        <taxon>Actinomycetota</taxon>
        <taxon>Actinomycetes</taxon>
        <taxon>Micrococcales</taxon>
        <taxon>Jonesiaceae</taxon>
        <taxon>Jonesia</taxon>
    </lineage>
</organism>
<gene>
    <name evidence="1" type="ordered locus">Jden_2174</name>
</gene>
<name>C7R1H6_JONDD</name>
<dbReference type="RefSeq" id="WP_015772439.1">
    <property type="nucleotide sequence ID" value="NC_013174.1"/>
</dbReference>
<dbReference type="eggNOG" id="ENOG503358X">
    <property type="taxonomic scope" value="Bacteria"/>
</dbReference>
<keyword evidence="2" id="KW-1185">Reference proteome</keyword>
<dbReference type="EMBL" id="CP001706">
    <property type="protein sequence ID" value="ACV09811.1"/>
    <property type="molecule type" value="Genomic_DNA"/>
</dbReference>
<dbReference type="STRING" id="471856.Jden_2174"/>
<reference evidence="1 2" key="1">
    <citation type="journal article" date="2009" name="Stand. Genomic Sci.">
        <title>Complete genome sequence of Jonesia denitrificans type strain (Prevot 55134).</title>
        <authorList>
            <person name="Pukall R."/>
            <person name="Gehrich-Schroter G."/>
            <person name="Lapidus A."/>
            <person name="Nolan M."/>
            <person name="Glavina Del Rio T."/>
            <person name="Lucas S."/>
            <person name="Chen F."/>
            <person name="Tice H."/>
            <person name="Pitluck S."/>
            <person name="Cheng J.F."/>
            <person name="Copeland A."/>
            <person name="Saunders E."/>
            <person name="Brettin T."/>
            <person name="Detter J.C."/>
            <person name="Bruce D."/>
            <person name="Goodwin L."/>
            <person name="Pati A."/>
            <person name="Ivanova N."/>
            <person name="Mavromatis K."/>
            <person name="Ovchinnikova G."/>
            <person name="Chen A."/>
            <person name="Palaniappan K."/>
            <person name="Land M."/>
            <person name="Hauser L."/>
            <person name="Chang Y.J."/>
            <person name="Jeffries C.D."/>
            <person name="Chain P."/>
            <person name="Goker M."/>
            <person name="Bristow J."/>
            <person name="Eisen J.A."/>
            <person name="Markowitz V."/>
            <person name="Hugenholtz P."/>
            <person name="Kyrpides N.C."/>
            <person name="Klenk H.P."/>
            <person name="Han C."/>
        </authorList>
    </citation>
    <scope>NUCLEOTIDE SEQUENCE [LARGE SCALE GENOMIC DNA]</scope>
    <source>
        <strain evidence="2">ATCC 14870 / DSM 20603 / BCRC 15368 / CIP 55.134 / JCM 11481 / NBRC 15587 / NCTC 10816 / Prevot 55134</strain>
    </source>
</reference>
<dbReference type="HOGENOM" id="CLU_1530537_0_0_11"/>
<protein>
    <submittedName>
        <fullName evidence="1">Uncharacterized protein</fullName>
    </submittedName>
</protein>
<evidence type="ECO:0000313" key="2">
    <source>
        <dbReference type="Proteomes" id="UP000000628"/>
    </source>
</evidence>
<evidence type="ECO:0000313" key="1">
    <source>
        <dbReference type="EMBL" id="ACV09811.1"/>
    </source>
</evidence>
<dbReference type="OrthoDB" id="4954823at2"/>
<dbReference type="InterPro" id="IPR058009">
    <property type="entry name" value="TTP_Phage_16"/>
</dbReference>
<accession>C7R1H6</accession>